<feature type="transmembrane region" description="Helical" evidence="1">
    <location>
        <begin position="42"/>
        <end position="63"/>
    </location>
</feature>
<dbReference type="AlphaFoldDB" id="A0A8J5CV22"/>
<evidence type="ECO:0000313" key="3">
    <source>
        <dbReference type="Proteomes" id="UP000770661"/>
    </source>
</evidence>
<dbReference type="EMBL" id="JACEEZ010010569">
    <property type="protein sequence ID" value="KAG0721756.1"/>
    <property type="molecule type" value="Genomic_DNA"/>
</dbReference>
<name>A0A8J5CV22_CHIOP</name>
<keyword evidence="1" id="KW-0812">Transmembrane</keyword>
<reference evidence="2" key="1">
    <citation type="submission" date="2020-07" db="EMBL/GenBank/DDBJ databases">
        <title>The High-quality genome of the commercially important snow crab, Chionoecetes opilio.</title>
        <authorList>
            <person name="Jeong J.-H."/>
            <person name="Ryu S."/>
        </authorList>
    </citation>
    <scope>NUCLEOTIDE SEQUENCE</scope>
    <source>
        <strain evidence="2">MADBK_172401_WGS</strain>
        <tissue evidence="2">Digestive gland</tissue>
    </source>
</reference>
<keyword evidence="3" id="KW-1185">Reference proteome</keyword>
<gene>
    <name evidence="2" type="ORF">GWK47_045803</name>
</gene>
<sequence length="103" mass="11381">MKTAFPNSGCVTKTTTVLTVQMRPHQNVEVCHVFHRFGSAEMVIVLLQAIAVTTIVTVTMVLMKKTVIMIHATTTHFRVLMASAYILSGGVTWKMIAVMAQMK</sequence>
<keyword evidence="1" id="KW-1133">Transmembrane helix</keyword>
<keyword evidence="1" id="KW-0472">Membrane</keyword>
<protein>
    <submittedName>
        <fullName evidence="2">Uncharacterized protein</fullName>
    </submittedName>
</protein>
<proteinExistence type="predicted"/>
<dbReference type="Proteomes" id="UP000770661">
    <property type="component" value="Unassembled WGS sequence"/>
</dbReference>
<feature type="transmembrane region" description="Helical" evidence="1">
    <location>
        <begin position="75"/>
        <end position="96"/>
    </location>
</feature>
<evidence type="ECO:0000256" key="1">
    <source>
        <dbReference type="SAM" id="Phobius"/>
    </source>
</evidence>
<accession>A0A8J5CV22</accession>
<evidence type="ECO:0000313" key="2">
    <source>
        <dbReference type="EMBL" id="KAG0721756.1"/>
    </source>
</evidence>
<comment type="caution">
    <text evidence="2">The sequence shown here is derived from an EMBL/GenBank/DDBJ whole genome shotgun (WGS) entry which is preliminary data.</text>
</comment>
<organism evidence="2 3">
    <name type="scientific">Chionoecetes opilio</name>
    <name type="common">Atlantic snow crab</name>
    <name type="synonym">Cancer opilio</name>
    <dbReference type="NCBI Taxonomy" id="41210"/>
    <lineage>
        <taxon>Eukaryota</taxon>
        <taxon>Metazoa</taxon>
        <taxon>Ecdysozoa</taxon>
        <taxon>Arthropoda</taxon>
        <taxon>Crustacea</taxon>
        <taxon>Multicrustacea</taxon>
        <taxon>Malacostraca</taxon>
        <taxon>Eumalacostraca</taxon>
        <taxon>Eucarida</taxon>
        <taxon>Decapoda</taxon>
        <taxon>Pleocyemata</taxon>
        <taxon>Brachyura</taxon>
        <taxon>Eubrachyura</taxon>
        <taxon>Majoidea</taxon>
        <taxon>Majidae</taxon>
        <taxon>Chionoecetes</taxon>
    </lineage>
</organism>